<feature type="domain" description="PDZ" evidence="1">
    <location>
        <begin position="1"/>
        <end position="34"/>
    </location>
</feature>
<reference evidence="2" key="1">
    <citation type="submission" date="2020-04" db="EMBL/GenBank/DDBJ databases">
        <authorList>
            <person name="Zhang T."/>
        </authorList>
    </citation>
    <scope>NUCLEOTIDE SEQUENCE</scope>
    <source>
        <strain evidence="2">HKST-UBA02</strain>
    </source>
</reference>
<proteinExistence type="predicted"/>
<dbReference type="InterPro" id="IPR001478">
    <property type="entry name" value="PDZ"/>
</dbReference>
<dbReference type="InterPro" id="IPR041489">
    <property type="entry name" value="PDZ_6"/>
</dbReference>
<dbReference type="PROSITE" id="PS50106">
    <property type="entry name" value="PDZ"/>
    <property type="match status" value="1"/>
</dbReference>
<evidence type="ECO:0000259" key="1">
    <source>
        <dbReference type="PROSITE" id="PS50106"/>
    </source>
</evidence>
<sequence>MVQVESIAPGSEAELLGIRPGDQIVRINGEPVRDALDFHFRAADIDLSIELFRGTEKIAVDVSPMGPPDLGISLAPMKVRLCGNDCVFCFTYQNPSGMRKTLYVKDEDYRLSFLHGNFVTLSNLKEWEIRRIVEQKLSPIYVSVHSMDPVVRQRMIRARQDRDIRPILDYFAQNDIEMHTQVVFVPGYNDGEDLKNTVRELAKYFPHVQSLAVVPLGMTTHREGLPELPPVSEELARATLRDAEEFQEEFRKTLGVTFLHMADEWYRKVGRPVPPETQYDGFAQLENGIGLTRWFTNKMGRVRRLFPDAEEAGLRKVTLVTGELFRPVLEPMVRKKLERSKEDVEVQIVGVENHFFGRSITVSGLLVGQDIIRALEQVPDLGDRIYLPPSTLNDDDIFLDDTPLAAIEERFRIPVQVGFRDRIW</sequence>
<dbReference type="EMBL" id="JAGQHS010000047">
    <property type="protein sequence ID" value="MCA9756274.1"/>
    <property type="molecule type" value="Genomic_DNA"/>
</dbReference>
<reference evidence="2" key="2">
    <citation type="journal article" date="2021" name="Microbiome">
        <title>Successional dynamics and alternative stable states in a saline activated sludge microbial community over 9 years.</title>
        <authorList>
            <person name="Wang Y."/>
            <person name="Ye J."/>
            <person name="Ju F."/>
            <person name="Liu L."/>
            <person name="Boyd J.A."/>
            <person name="Deng Y."/>
            <person name="Parks D.H."/>
            <person name="Jiang X."/>
            <person name="Yin X."/>
            <person name="Woodcroft B.J."/>
            <person name="Tyson G.W."/>
            <person name="Hugenholtz P."/>
            <person name="Polz M.F."/>
            <person name="Zhang T."/>
        </authorList>
    </citation>
    <scope>NUCLEOTIDE SEQUENCE</scope>
    <source>
        <strain evidence="2">HKST-UBA02</strain>
    </source>
</reference>
<name>A0A956SEF4_UNCEI</name>
<dbReference type="Gene3D" id="3.20.20.70">
    <property type="entry name" value="Aldolase class I"/>
    <property type="match status" value="1"/>
</dbReference>
<dbReference type="InterPro" id="IPR058240">
    <property type="entry name" value="rSAM_sf"/>
</dbReference>
<dbReference type="Proteomes" id="UP000739538">
    <property type="component" value="Unassembled WGS sequence"/>
</dbReference>
<dbReference type="InterPro" id="IPR045375">
    <property type="entry name" value="Put_radical_SAM-like_N"/>
</dbReference>
<dbReference type="InterPro" id="IPR036034">
    <property type="entry name" value="PDZ_sf"/>
</dbReference>
<evidence type="ECO:0000313" key="2">
    <source>
        <dbReference type="EMBL" id="MCA9756274.1"/>
    </source>
</evidence>
<dbReference type="Gene3D" id="2.30.42.10">
    <property type="match status" value="1"/>
</dbReference>
<evidence type="ECO:0000313" key="3">
    <source>
        <dbReference type="Proteomes" id="UP000739538"/>
    </source>
</evidence>
<gene>
    <name evidence="2" type="ORF">KDA27_10770</name>
</gene>
<dbReference type="Pfam" id="PF19238">
    <property type="entry name" value="Radical_SAM_2"/>
    <property type="match status" value="1"/>
</dbReference>
<protein>
    <submittedName>
        <fullName evidence="2">DUF512 domain-containing protein</fullName>
    </submittedName>
</protein>
<dbReference type="AlphaFoldDB" id="A0A956SEF4"/>
<organism evidence="2 3">
    <name type="scientific">Eiseniibacteriota bacterium</name>
    <dbReference type="NCBI Taxonomy" id="2212470"/>
    <lineage>
        <taxon>Bacteria</taxon>
        <taxon>Candidatus Eiseniibacteriota</taxon>
    </lineage>
</organism>
<dbReference type="InterPro" id="IPR013785">
    <property type="entry name" value="Aldolase_TIM"/>
</dbReference>
<dbReference type="SUPFAM" id="SSF50156">
    <property type="entry name" value="PDZ domain-like"/>
    <property type="match status" value="1"/>
</dbReference>
<dbReference type="SUPFAM" id="SSF102114">
    <property type="entry name" value="Radical SAM enzymes"/>
    <property type="match status" value="1"/>
</dbReference>
<comment type="caution">
    <text evidence="2">The sequence shown here is derived from an EMBL/GenBank/DDBJ whole genome shotgun (WGS) entry which is preliminary data.</text>
</comment>
<dbReference type="Pfam" id="PF17820">
    <property type="entry name" value="PDZ_6"/>
    <property type="match status" value="1"/>
</dbReference>
<accession>A0A956SEF4</accession>
<dbReference type="Pfam" id="PF04459">
    <property type="entry name" value="DUF512"/>
    <property type="match status" value="1"/>
</dbReference>
<dbReference type="InterPro" id="IPR007549">
    <property type="entry name" value="DUF512"/>
</dbReference>